<keyword evidence="3 6" id="KW-0808">Transferase</keyword>
<evidence type="ECO:0000256" key="5">
    <source>
        <dbReference type="ARBA" id="ARBA00022840"/>
    </source>
</evidence>
<dbReference type="Gene3D" id="3.40.50.300">
    <property type="entry name" value="P-loop containing nucleotide triphosphate hydrolases"/>
    <property type="match status" value="1"/>
</dbReference>
<dbReference type="Pfam" id="PF01583">
    <property type="entry name" value="APS_kinase"/>
    <property type="match status" value="1"/>
</dbReference>
<evidence type="ECO:0000256" key="2">
    <source>
        <dbReference type="ARBA" id="ARBA00012121"/>
    </source>
</evidence>
<comment type="function">
    <text evidence="6">Catalyzes the synthesis of activated sulfate.</text>
</comment>
<protein>
    <recommendedName>
        <fullName evidence="2 6">Adenylyl-sulfate kinase</fullName>
        <ecNumber evidence="2 6">2.7.1.25</ecNumber>
    </recommendedName>
</protein>
<keyword evidence="5 6" id="KW-0067">ATP-binding</keyword>
<dbReference type="STRING" id="1419482.SAMN05444266_105308"/>
<dbReference type="Proteomes" id="UP000184420">
    <property type="component" value="Unassembled WGS sequence"/>
</dbReference>
<dbReference type="InterPro" id="IPR050512">
    <property type="entry name" value="Sulf_AdTrans/APS_kinase"/>
</dbReference>
<gene>
    <name evidence="8" type="ORF">SAMN05444266_105308</name>
</gene>
<evidence type="ECO:0000256" key="1">
    <source>
        <dbReference type="ARBA" id="ARBA00001823"/>
    </source>
</evidence>
<evidence type="ECO:0000256" key="4">
    <source>
        <dbReference type="ARBA" id="ARBA00022741"/>
    </source>
</evidence>
<keyword evidence="9" id="KW-1185">Reference proteome</keyword>
<dbReference type="GO" id="GO:0010134">
    <property type="term" value="P:sulfate assimilation via adenylyl sulfate reduction"/>
    <property type="evidence" value="ECO:0007669"/>
    <property type="project" value="TreeGrafter"/>
</dbReference>
<dbReference type="GO" id="GO:0004020">
    <property type="term" value="F:adenylylsulfate kinase activity"/>
    <property type="evidence" value="ECO:0007669"/>
    <property type="project" value="UniProtKB-EC"/>
</dbReference>
<dbReference type="UniPathway" id="UPA00140">
    <property type="reaction ID" value="UER00205"/>
</dbReference>
<dbReference type="GO" id="GO:0019379">
    <property type="term" value="P:sulfate assimilation, phosphoadenylyl sulfate reduction by phosphoadenylyl-sulfate reductase (thioredoxin)"/>
    <property type="evidence" value="ECO:0007669"/>
    <property type="project" value="TreeGrafter"/>
</dbReference>
<evidence type="ECO:0000256" key="6">
    <source>
        <dbReference type="RuleBase" id="RU004347"/>
    </source>
</evidence>
<dbReference type="InterPro" id="IPR002891">
    <property type="entry name" value="APS"/>
</dbReference>
<dbReference type="OrthoDB" id="9804504at2"/>
<comment type="similarity">
    <text evidence="6">Belongs to the APS kinase family.</text>
</comment>
<dbReference type="InterPro" id="IPR027417">
    <property type="entry name" value="P-loop_NTPase"/>
</dbReference>
<dbReference type="GO" id="GO:0070814">
    <property type="term" value="P:hydrogen sulfide biosynthetic process"/>
    <property type="evidence" value="ECO:0007669"/>
    <property type="project" value="UniProtKB-UniPathway"/>
</dbReference>
<dbReference type="GO" id="GO:0005737">
    <property type="term" value="C:cytoplasm"/>
    <property type="evidence" value="ECO:0007669"/>
    <property type="project" value="TreeGrafter"/>
</dbReference>
<evidence type="ECO:0000256" key="3">
    <source>
        <dbReference type="ARBA" id="ARBA00022679"/>
    </source>
</evidence>
<comment type="pathway">
    <text evidence="6">Sulfur metabolism; hydrogen sulfide biosynthesis; sulfite from sulfate: step 2/3.</text>
</comment>
<dbReference type="SUPFAM" id="SSF52540">
    <property type="entry name" value="P-loop containing nucleoside triphosphate hydrolases"/>
    <property type="match status" value="1"/>
</dbReference>
<organism evidence="8 9">
    <name type="scientific">Chitinophaga jiangningensis</name>
    <dbReference type="NCBI Taxonomy" id="1419482"/>
    <lineage>
        <taxon>Bacteria</taxon>
        <taxon>Pseudomonadati</taxon>
        <taxon>Bacteroidota</taxon>
        <taxon>Chitinophagia</taxon>
        <taxon>Chitinophagales</taxon>
        <taxon>Chitinophagaceae</taxon>
        <taxon>Chitinophaga</taxon>
    </lineage>
</organism>
<dbReference type="PANTHER" id="PTHR42700">
    <property type="entry name" value="SULFATE ADENYLYLTRANSFERASE"/>
    <property type="match status" value="1"/>
</dbReference>
<dbReference type="NCBIfam" id="TIGR00455">
    <property type="entry name" value="apsK"/>
    <property type="match status" value="1"/>
</dbReference>
<proteinExistence type="inferred from homology"/>
<dbReference type="AlphaFoldDB" id="A0A1M7E6N6"/>
<dbReference type="CDD" id="cd02027">
    <property type="entry name" value="APSK"/>
    <property type="match status" value="1"/>
</dbReference>
<dbReference type="GO" id="GO:0005524">
    <property type="term" value="F:ATP binding"/>
    <property type="evidence" value="ECO:0007669"/>
    <property type="project" value="UniProtKB-KW"/>
</dbReference>
<reference evidence="8 9" key="1">
    <citation type="submission" date="2016-11" db="EMBL/GenBank/DDBJ databases">
        <authorList>
            <person name="Jaros S."/>
            <person name="Januszkiewicz K."/>
            <person name="Wedrychowicz H."/>
        </authorList>
    </citation>
    <scope>NUCLEOTIDE SEQUENCE [LARGE SCALE GENOMIC DNA]</scope>
    <source>
        <strain evidence="8 9">DSM 27406</strain>
    </source>
</reference>
<feature type="domain" description="APS kinase" evidence="7">
    <location>
        <begin position="2"/>
        <end position="151"/>
    </location>
</feature>
<dbReference type="InterPro" id="IPR059117">
    <property type="entry name" value="APS_kinase_dom"/>
</dbReference>
<dbReference type="EMBL" id="FRBL01000005">
    <property type="protein sequence ID" value="SHL87411.1"/>
    <property type="molecule type" value="Genomic_DNA"/>
</dbReference>
<keyword evidence="6 8" id="KW-0418">Kinase</keyword>
<name>A0A1M7E6N6_9BACT</name>
<dbReference type="RefSeq" id="WP_073082180.1">
    <property type="nucleotide sequence ID" value="NZ_FRBL01000005.1"/>
</dbReference>
<keyword evidence="4 6" id="KW-0547">Nucleotide-binding</keyword>
<comment type="catalytic activity">
    <reaction evidence="1 6">
        <text>adenosine 5'-phosphosulfate + ATP = 3'-phosphoadenylyl sulfate + ADP + H(+)</text>
        <dbReference type="Rhea" id="RHEA:24152"/>
        <dbReference type="ChEBI" id="CHEBI:15378"/>
        <dbReference type="ChEBI" id="CHEBI:30616"/>
        <dbReference type="ChEBI" id="CHEBI:58243"/>
        <dbReference type="ChEBI" id="CHEBI:58339"/>
        <dbReference type="ChEBI" id="CHEBI:456216"/>
        <dbReference type="EC" id="2.7.1.25"/>
    </reaction>
</comment>
<accession>A0A1M7E6N6</accession>
<evidence type="ECO:0000313" key="9">
    <source>
        <dbReference type="Proteomes" id="UP000184420"/>
    </source>
</evidence>
<dbReference type="EC" id="2.7.1.25" evidence="2 6"/>
<evidence type="ECO:0000259" key="7">
    <source>
        <dbReference type="Pfam" id="PF01583"/>
    </source>
</evidence>
<sequence>MIIQLTGLSGAGKSTLAEGVKTLLQQHSLKVVIIDGDVYRKTLCKDLGFSKEDRMENIRRLGAAAWELKEEADIVLIAAINPFEVIRSELKARYNAKIVWIKCDIPVLTYRDTKGLYKRALLDDNHPDKLFNLTGINDTYDLPFAPDLVIDTSVETAEKSIQKLYEFLIISSAPYLSKASQQ</sequence>
<evidence type="ECO:0000313" key="8">
    <source>
        <dbReference type="EMBL" id="SHL87411.1"/>
    </source>
</evidence>
<dbReference type="GO" id="GO:0004781">
    <property type="term" value="F:sulfate adenylyltransferase (ATP) activity"/>
    <property type="evidence" value="ECO:0007669"/>
    <property type="project" value="TreeGrafter"/>
</dbReference>
<dbReference type="PANTHER" id="PTHR42700:SF1">
    <property type="entry name" value="SULFATE ADENYLYLTRANSFERASE"/>
    <property type="match status" value="1"/>
</dbReference>